<organism evidence="1 2">
    <name type="scientific">Caerostris darwini</name>
    <dbReference type="NCBI Taxonomy" id="1538125"/>
    <lineage>
        <taxon>Eukaryota</taxon>
        <taxon>Metazoa</taxon>
        <taxon>Ecdysozoa</taxon>
        <taxon>Arthropoda</taxon>
        <taxon>Chelicerata</taxon>
        <taxon>Arachnida</taxon>
        <taxon>Araneae</taxon>
        <taxon>Araneomorphae</taxon>
        <taxon>Entelegynae</taxon>
        <taxon>Araneoidea</taxon>
        <taxon>Araneidae</taxon>
        <taxon>Caerostris</taxon>
    </lineage>
</organism>
<dbReference type="AlphaFoldDB" id="A0AAV4RAR0"/>
<reference evidence="1 2" key="1">
    <citation type="submission" date="2021-06" db="EMBL/GenBank/DDBJ databases">
        <title>Caerostris darwini draft genome.</title>
        <authorList>
            <person name="Kono N."/>
            <person name="Arakawa K."/>
        </authorList>
    </citation>
    <scope>NUCLEOTIDE SEQUENCE [LARGE SCALE GENOMIC DNA]</scope>
</reference>
<keyword evidence="2" id="KW-1185">Reference proteome</keyword>
<sequence>MHWPNHSCLECENLHHDRRSLIKVEPPPHVGGEVLLNLKSSAQHPKPSLFSILNPKILEVISSQPSLHPQLWLSIGSVGNSWYRSQDCVTLNCFRFRVIDEVDEMWDFGN</sequence>
<proteinExistence type="predicted"/>
<dbReference type="Proteomes" id="UP001054837">
    <property type="component" value="Unassembled WGS sequence"/>
</dbReference>
<dbReference type="EMBL" id="BPLQ01005865">
    <property type="protein sequence ID" value="GIY18091.1"/>
    <property type="molecule type" value="Genomic_DNA"/>
</dbReference>
<evidence type="ECO:0000313" key="2">
    <source>
        <dbReference type="Proteomes" id="UP001054837"/>
    </source>
</evidence>
<comment type="caution">
    <text evidence="1">The sequence shown here is derived from an EMBL/GenBank/DDBJ whole genome shotgun (WGS) entry which is preliminary data.</text>
</comment>
<name>A0AAV4RAR0_9ARAC</name>
<protein>
    <submittedName>
        <fullName evidence="1">Uncharacterized protein</fullName>
    </submittedName>
</protein>
<gene>
    <name evidence="1" type="ORF">CDAR_286891</name>
</gene>
<evidence type="ECO:0000313" key="1">
    <source>
        <dbReference type="EMBL" id="GIY18091.1"/>
    </source>
</evidence>
<accession>A0AAV4RAR0</accession>